<sequence length="61" mass="7089">MNAPKEKYSEIVEQCKQALTVIILSADIIRTRETLSLEGEKCLQEIKTQAWRINRELKQAE</sequence>
<comment type="caution">
    <text evidence="1">The sequence shown here is derived from an EMBL/GenBank/DDBJ whole genome shotgun (WGS) entry which is preliminary data.</text>
</comment>
<accession>X1SBJ9</accession>
<gene>
    <name evidence="1" type="ORF">S12H4_04399</name>
</gene>
<proteinExistence type="predicted"/>
<dbReference type="AlphaFoldDB" id="X1SBJ9"/>
<organism evidence="1">
    <name type="scientific">marine sediment metagenome</name>
    <dbReference type="NCBI Taxonomy" id="412755"/>
    <lineage>
        <taxon>unclassified sequences</taxon>
        <taxon>metagenomes</taxon>
        <taxon>ecological metagenomes</taxon>
    </lineage>
</organism>
<reference evidence="1" key="1">
    <citation type="journal article" date="2014" name="Front. Microbiol.">
        <title>High frequency of phylogenetically diverse reductive dehalogenase-homologous genes in deep subseafloor sedimentary metagenomes.</title>
        <authorList>
            <person name="Kawai M."/>
            <person name="Futagami T."/>
            <person name="Toyoda A."/>
            <person name="Takaki Y."/>
            <person name="Nishi S."/>
            <person name="Hori S."/>
            <person name="Arai W."/>
            <person name="Tsubouchi T."/>
            <person name="Morono Y."/>
            <person name="Uchiyama I."/>
            <person name="Ito T."/>
            <person name="Fujiyama A."/>
            <person name="Inagaki F."/>
            <person name="Takami H."/>
        </authorList>
    </citation>
    <scope>NUCLEOTIDE SEQUENCE</scope>
    <source>
        <strain evidence="1">Expedition CK06-06</strain>
    </source>
</reference>
<evidence type="ECO:0000313" key="1">
    <source>
        <dbReference type="EMBL" id="GAI72815.1"/>
    </source>
</evidence>
<name>X1SBJ9_9ZZZZ</name>
<protein>
    <submittedName>
        <fullName evidence="1">Uncharacterized protein</fullName>
    </submittedName>
</protein>
<dbReference type="EMBL" id="BARW01001350">
    <property type="protein sequence ID" value="GAI72815.1"/>
    <property type="molecule type" value="Genomic_DNA"/>
</dbReference>